<dbReference type="AlphaFoldDB" id="A0A8I0DVD2"/>
<comment type="subcellular location">
    <subcellularLocation>
        <location evidence="1">Cell membrane</location>
        <topology evidence="1">Multi-pass membrane protein</topology>
    </subcellularLocation>
</comment>
<feature type="transmembrane region" description="Helical" evidence="7">
    <location>
        <begin position="73"/>
        <end position="93"/>
    </location>
</feature>
<proteinExistence type="inferred from homology"/>
<dbReference type="SUPFAM" id="SSF52540">
    <property type="entry name" value="P-loop containing nucleoside triphosphate hydrolases"/>
    <property type="match status" value="1"/>
</dbReference>
<keyword evidence="6 7" id="KW-0472">Membrane</keyword>
<dbReference type="NCBIfam" id="NF045973">
    <property type="entry name" value="conju_CD1115"/>
    <property type="match status" value="1"/>
</dbReference>
<protein>
    <submittedName>
        <fullName evidence="8">Type IV secretory system conjugative DNA transfer family protein</fullName>
    </submittedName>
</protein>
<organism evidence="8 9">
    <name type="scientific">Coprococcus hominis</name>
    <name type="common">ex Liu et al. 2022</name>
    <dbReference type="NCBI Taxonomy" id="2763039"/>
    <lineage>
        <taxon>Bacteria</taxon>
        <taxon>Bacillati</taxon>
        <taxon>Bacillota</taxon>
        <taxon>Clostridia</taxon>
        <taxon>Lachnospirales</taxon>
        <taxon>Lachnospiraceae</taxon>
        <taxon>Coprococcus</taxon>
    </lineage>
</organism>
<dbReference type="Pfam" id="PF02534">
    <property type="entry name" value="T4SS-DNA_transf"/>
    <property type="match status" value="1"/>
</dbReference>
<keyword evidence="5 7" id="KW-1133">Transmembrane helix</keyword>
<dbReference type="CDD" id="cd01127">
    <property type="entry name" value="TrwB_TraG_TraD_VirD4"/>
    <property type="match status" value="1"/>
</dbReference>
<evidence type="ECO:0000256" key="5">
    <source>
        <dbReference type="ARBA" id="ARBA00022989"/>
    </source>
</evidence>
<evidence type="ECO:0000256" key="4">
    <source>
        <dbReference type="ARBA" id="ARBA00022692"/>
    </source>
</evidence>
<evidence type="ECO:0000256" key="2">
    <source>
        <dbReference type="ARBA" id="ARBA00008806"/>
    </source>
</evidence>
<dbReference type="InterPro" id="IPR003688">
    <property type="entry name" value="TraG/VirD4"/>
</dbReference>
<accession>A0A8I0DVD2</accession>
<evidence type="ECO:0000256" key="7">
    <source>
        <dbReference type="SAM" id="Phobius"/>
    </source>
</evidence>
<dbReference type="EMBL" id="JACOOX010000005">
    <property type="protein sequence ID" value="MBC5663071.1"/>
    <property type="molecule type" value="Genomic_DNA"/>
</dbReference>
<keyword evidence="9" id="KW-1185">Reference proteome</keyword>
<evidence type="ECO:0000256" key="3">
    <source>
        <dbReference type="ARBA" id="ARBA00022475"/>
    </source>
</evidence>
<gene>
    <name evidence="8" type="ORF">H8S09_09235</name>
</gene>
<evidence type="ECO:0000256" key="1">
    <source>
        <dbReference type="ARBA" id="ARBA00004651"/>
    </source>
</evidence>
<comment type="similarity">
    <text evidence="2">Belongs to the VirD4/TraG family.</text>
</comment>
<dbReference type="GO" id="GO:0005886">
    <property type="term" value="C:plasma membrane"/>
    <property type="evidence" value="ECO:0007669"/>
    <property type="project" value="UniProtKB-SubCell"/>
</dbReference>
<dbReference type="InterPro" id="IPR027417">
    <property type="entry name" value="P-loop_NTPase"/>
</dbReference>
<sequence>MGKTKGAVTLQKKKTPVIIYLLLYVFALYGAIMIADIWDPELNLYDQLVNIMNHMSVNPFAWNWHQIAANRTILFRAFLILACLVSLALAYALTQRDFITGKEYGVADWGNIERINRRFASRKDEHANRIYSDKLRISMNGRFTRINNNVIVVGGSGAGKSMFLLRPNLYQASTLSRYPGSFVITDPDGSLLRANGRLLKKKGYLVKSVNLISGMMQESDRFNPLLYIRNETDVLKFCEALFANTRKAGESNRQDPFFDNQAKTLLQSVVLLVWMEHERYGWNNDFNQVMDLVEMADVEEGNSPLDDLMLRLVRDTMNDNNGGTRHPAYKAYKKATKGANDTVLSIISTLNEHIRVLDNPDVRRIFSGDDLDLKTVGTGEINGRKDVKTALFLVIPDADTTFNCIAGMIYTMLIQELYFQADFVYSGELPVPVTFWFDEFANIALPENFPKVLATMRKRLMSAVIIIQNMAQIKEIYKENGWENIVGNCDVFVYLGGNEPSTFKYISENLGKKTIWKRSHGISHGGNSGSSSTNDDVLGRELLLPDEVRELDTDYCIVLVRGQKPVLDLKFRTLDHPDFALSESLGAYMNSQERNKGDFRIETFPAEYGSPYMIQLDPEQSITGYRPDLAALFQIVEFNREQDKREKKINIADMSVVELLSHPSFHLTNDELYEVTEGMADGLTDEEIKSYILCGSAEVMKQKRLLLCAIKMRQQQGANR</sequence>
<evidence type="ECO:0000313" key="9">
    <source>
        <dbReference type="Proteomes" id="UP000615234"/>
    </source>
</evidence>
<dbReference type="Gene3D" id="3.40.50.300">
    <property type="entry name" value="P-loop containing nucleotide triphosphate hydrolases"/>
    <property type="match status" value="1"/>
</dbReference>
<dbReference type="PANTHER" id="PTHR37937:SF1">
    <property type="entry name" value="CONJUGATIVE TRANSFER: DNA TRANSPORT"/>
    <property type="match status" value="1"/>
</dbReference>
<comment type="caution">
    <text evidence="8">The sequence shown here is derived from an EMBL/GenBank/DDBJ whole genome shotgun (WGS) entry which is preliminary data.</text>
</comment>
<feature type="transmembrane region" description="Helical" evidence="7">
    <location>
        <begin position="17"/>
        <end position="38"/>
    </location>
</feature>
<keyword evidence="4 7" id="KW-0812">Transmembrane</keyword>
<evidence type="ECO:0000313" key="8">
    <source>
        <dbReference type="EMBL" id="MBC5663071.1"/>
    </source>
</evidence>
<reference evidence="8 9" key="1">
    <citation type="submission" date="2020-08" db="EMBL/GenBank/DDBJ databases">
        <title>Genome public.</title>
        <authorList>
            <person name="Liu C."/>
            <person name="Sun Q."/>
        </authorList>
    </citation>
    <scope>NUCLEOTIDE SEQUENCE [LARGE SCALE GENOMIC DNA]</scope>
    <source>
        <strain evidence="8 9">NSJ-10</strain>
    </source>
</reference>
<dbReference type="PANTHER" id="PTHR37937">
    <property type="entry name" value="CONJUGATIVE TRANSFER: DNA TRANSPORT"/>
    <property type="match status" value="1"/>
</dbReference>
<evidence type="ECO:0000256" key="6">
    <source>
        <dbReference type="ARBA" id="ARBA00023136"/>
    </source>
</evidence>
<name>A0A8I0DVD2_9FIRM</name>
<dbReference type="RefSeq" id="WP_173784157.1">
    <property type="nucleotide sequence ID" value="NZ_JACOOX010000005.1"/>
</dbReference>
<keyword evidence="3" id="KW-1003">Cell membrane</keyword>
<dbReference type="Proteomes" id="UP000615234">
    <property type="component" value="Unassembled WGS sequence"/>
</dbReference>
<dbReference type="InterPro" id="IPR051539">
    <property type="entry name" value="T4SS-coupling_protein"/>
</dbReference>